<protein>
    <recommendedName>
        <fullName evidence="3">F-box domain-containing protein</fullName>
    </recommendedName>
</protein>
<name>A0A9W7YDR5_9FUNG</name>
<sequence>MAAPAVDYAGLPPDVTMGILRYLIDEHVESLAEWKQRQRLLAVCSGWRKLALPLVYGNIFIACSDKDGDLSADDDDDGINGEPLDKDPARAVFTTNIDLVVKMGFHRNVRGLNLRMDYEMGLLPFMRKVLSLLRIVSPTWDSIVNLHAELLSCADMLRAPPPEEAVELASGLATVLHRVDSLYVSAATEDRVCRLFTCTLVTCYASQLVRNSCYIQIAPKMPQFSNKLSRMVARISDEAEPPTSCVCAGPLRHLHVADTVDDSLWSMFCSGDGQMEPAWNIEFSNLQHLHVMANDSEDAGVLDGEIYHGLAFPKLSLLKLNFSQAASRLLAHSQLPDRLGKFEVVSIPAGCASVWNANLGARERAMLAQVIAEDGAAAFWSMTSLLFGSKGLCGYSQLLVGNSTKMPDPGQLQWTHLTKLEIMPTLQSSYLLRLIPRLNNTKEIIVHSLAFSVPPSEEPVLSNEDKEDVRLEPLNTTISILRLNYRSTAENGEMGLELIKRLLPRLPAVDELFMPHFPPEFYTFVSEYGPTYPHIAAFSLEEDELIAL</sequence>
<dbReference type="AlphaFoldDB" id="A0A9W7YDR5"/>
<dbReference type="Proteomes" id="UP001143981">
    <property type="component" value="Unassembled WGS sequence"/>
</dbReference>
<evidence type="ECO:0000313" key="1">
    <source>
        <dbReference type="EMBL" id="KAJ1729484.1"/>
    </source>
</evidence>
<proteinExistence type="predicted"/>
<keyword evidence="2" id="KW-1185">Reference proteome</keyword>
<evidence type="ECO:0008006" key="3">
    <source>
        <dbReference type="Google" id="ProtNLM"/>
    </source>
</evidence>
<dbReference type="EMBL" id="JANBOI010000605">
    <property type="protein sequence ID" value="KAJ1729484.1"/>
    <property type="molecule type" value="Genomic_DNA"/>
</dbReference>
<accession>A0A9W7YDR5</accession>
<evidence type="ECO:0000313" key="2">
    <source>
        <dbReference type="Proteomes" id="UP001143981"/>
    </source>
</evidence>
<comment type="caution">
    <text evidence="1">The sequence shown here is derived from an EMBL/GenBank/DDBJ whole genome shotgun (WGS) entry which is preliminary data.</text>
</comment>
<organism evidence="1 2">
    <name type="scientific">Coemansia biformis</name>
    <dbReference type="NCBI Taxonomy" id="1286918"/>
    <lineage>
        <taxon>Eukaryota</taxon>
        <taxon>Fungi</taxon>
        <taxon>Fungi incertae sedis</taxon>
        <taxon>Zoopagomycota</taxon>
        <taxon>Kickxellomycotina</taxon>
        <taxon>Kickxellomycetes</taxon>
        <taxon>Kickxellales</taxon>
        <taxon>Kickxellaceae</taxon>
        <taxon>Coemansia</taxon>
    </lineage>
</organism>
<gene>
    <name evidence="1" type="ORF">LPJ61_003497</name>
</gene>
<reference evidence="1" key="1">
    <citation type="submission" date="2022-07" db="EMBL/GenBank/DDBJ databases">
        <title>Phylogenomic reconstructions and comparative analyses of Kickxellomycotina fungi.</title>
        <authorList>
            <person name="Reynolds N.K."/>
            <person name="Stajich J.E."/>
            <person name="Barry K."/>
            <person name="Grigoriev I.V."/>
            <person name="Crous P."/>
            <person name="Smith M.E."/>
        </authorList>
    </citation>
    <scope>NUCLEOTIDE SEQUENCE</scope>
    <source>
        <strain evidence="1">BCRC 34381</strain>
    </source>
</reference>
<dbReference type="OrthoDB" id="5536356at2759"/>